<keyword evidence="1" id="KW-0812">Transmembrane</keyword>
<dbReference type="RefSeq" id="WP_149069736.1">
    <property type="nucleotide sequence ID" value="NZ_VTHL01000003.1"/>
</dbReference>
<proteinExistence type="predicted"/>
<keyword evidence="1" id="KW-0472">Membrane</keyword>
<feature type="transmembrane region" description="Helical" evidence="1">
    <location>
        <begin position="120"/>
        <end position="138"/>
    </location>
</feature>
<gene>
    <name evidence="2" type="ORF">FY528_04150</name>
</gene>
<feature type="transmembrane region" description="Helical" evidence="1">
    <location>
        <begin position="90"/>
        <end position="113"/>
    </location>
</feature>
<feature type="transmembrane region" description="Helical" evidence="1">
    <location>
        <begin position="308"/>
        <end position="328"/>
    </location>
</feature>
<evidence type="ECO:0000313" key="2">
    <source>
        <dbReference type="EMBL" id="TYZ12496.1"/>
    </source>
</evidence>
<feature type="transmembrane region" description="Helical" evidence="1">
    <location>
        <begin position="144"/>
        <end position="164"/>
    </location>
</feature>
<evidence type="ECO:0000313" key="3">
    <source>
        <dbReference type="Proteomes" id="UP000322791"/>
    </source>
</evidence>
<evidence type="ECO:0008006" key="4">
    <source>
        <dbReference type="Google" id="ProtNLM"/>
    </source>
</evidence>
<feature type="transmembrane region" description="Helical" evidence="1">
    <location>
        <begin position="340"/>
        <end position="360"/>
    </location>
</feature>
<dbReference type="AlphaFoldDB" id="A0A5D6VAD6"/>
<accession>A0A5D6VAD6</accession>
<organism evidence="2 3">
    <name type="scientific">Hymenobacter lutimineralis</name>
    <dbReference type="NCBI Taxonomy" id="2606448"/>
    <lineage>
        <taxon>Bacteria</taxon>
        <taxon>Pseudomonadati</taxon>
        <taxon>Bacteroidota</taxon>
        <taxon>Cytophagia</taxon>
        <taxon>Cytophagales</taxon>
        <taxon>Hymenobacteraceae</taxon>
        <taxon>Hymenobacter</taxon>
    </lineage>
</organism>
<comment type="caution">
    <text evidence="2">The sequence shown here is derived from an EMBL/GenBank/DDBJ whole genome shotgun (WGS) entry which is preliminary data.</text>
</comment>
<feature type="transmembrane region" description="Helical" evidence="1">
    <location>
        <begin position="26"/>
        <end position="43"/>
    </location>
</feature>
<keyword evidence="1" id="KW-1133">Transmembrane helix</keyword>
<evidence type="ECO:0000256" key="1">
    <source>
        <dbReference type="SAM" id="Phobius"/>
    </source>
</evidence>
<reference evidence="2 3" key="1">
    <citation type="submission" date="2019-08" db="EMBL/GenBank/DDBJ databases">
        <authorList>
            <person name="Seo M.-J."/>
        </authorList>
    </citation>
    <scope>NUCLEOTIDE SEQUENCE [LARGE SCALE GENOMIC DNA]</scope>
    <source>
        <strain evidence="2 3">KIGAM108</strain>
    </source>
</reference>
<dbReference type="Proteomes" id="UP000322791">
    <property type="component" value="Unassembled WGS sequence"/>
</dbReference>
<sequence>MLQLPALLLSQTPLSARQTAWLKRHYGWLLGALWLLMQVALLWKHGGPRHVNDSNRYIIYATQIAEQWFFEHDHNLRYVGYPFYCSLWLALGWGEWGIVLGQMLVAGAAAWAFHQALLHLTGRALVAGGATALLLGWFDTQNLNAYVLTESLFTSGIILCFWAFTKARNRWGIIRLVLLALGTALLRPNGFLVPLALLIGAGWQWRRWLLGPACRPWLALVVLAAAPVVWVVLNKLLLTFTLVETYLRGEIIYAYTAWTLQPREPLQLPPPGLSPVLRLGYFVLHNPVYVTKLALLKGGLFFSYVKSYYSFGHVLAVVLVIYPCYWLAWVGSRAEEFAVGVRTFLVAVVALQGFIVMLTVEDWDVRFLIPVLPCIFALAALGAATLLARFGEGPPRTARPESLPEPSPGL</sequence>
<feature type="transmembrane region" description="Helical" evidence="1">
    <location>
        <begin position="217"/>
        <end position="238"/>
    </location>
</feature>
<feature type="transmembrane region" description="Helical" evidence="1">
    <location>
        <begin position="176"/>
        <end position="205"/>
    </location>
</feature>
<feature type="transmembrane region" description="Helical" evidence="1">
    <location>
        <begin position="367"/>
        <end position="390"/>
    </location>
</feature>
<name>A0A5D6VAD6_9BACT</name>
<dbReference type="EMBL" id="VTHL01000003">
    <property type="protein sequence ID" value="TYZ12496.1"/>
    <property type="molecule type" value="Genomic_DNA"/>
</dbReference>
<protein>
    <recommendedName>
        <fullName evidence="4">Glycosyltransferase RgtA/B/C/D-like domain-containing protein</fullName>
    </recommendedName>
</protein>
<keyword evidence="3" id="KW-1185">Reference proteome</keyword>